<dbReference type="InterPro" id="IPR036779">
    <property type="entry name" value="LysM_dom_sf"/>
</dbReference>
<accession>A0A484ZEH5</accession>
<dbReference type="EMBL" id="CAADJA010000002">
    <property type="protein sequence ID" value="VFS46917.1"/>
    <property type="molecule type" value="Genomic_DNA"/>
</dbReference>
<dbReference type="InterPro" id="IPR018392">
    <property type="entry name" value="LysM"/>
</dbReference>
<dbReference type="Pfam" id="PF01476">
    <property type="entry name" value="LysM"/>
    <property type="match status" value="1"/>
</dbReference>
<dbReference type="SMART" id="SM00257">
    <property type="entry name" value="LysM"/>
    <property type="match status" value="1"/>
</dbReference>
<dbReference type="Gene3D" id="3.10.350.10">
    <property type="entry name" value="LysM domain"/>
    <property type="match status" value="1"/>
</dbReference>
<dbReference type="PANTHER" id="PTHR39576:SF2">
    <property type="entry name" value="ATTACHING AND EFFACING PROTEIN HOMOLOG-RELATED"/>
    <property type="match status" value="1"/>
</dbReference>
<proteinExistence type="predicted"/>
<evidence type="ECO:0000259" key="1">
    <source>
        <dbReference type="PROSITE" id="PS51782"/>
    </source>
</evidence>
<reference evidence="2 3" key="1">
    <citation type="submission" date="2019-03" db="EMBL/GenBank/DDBJ databases">
        <authorList>
            <consortium name="Pathogen Informatics"/>
        </authorList>
    </citation>
    <scope>NUCLEOTIDE SEQUENCE [LARGE SCALE GENOMIC DNA]</scope>
    <source>
        <strain evidence="2 3">NCTC12282</strain>
    </source>
</reference>
<organism evidence="2 3">
    <name type="scientific">Budvicia aquatica</name>
    <dbReference type="NCBI Taxonomy" id="82979"/>
    <lineage>
        <taxon>Bacteria</taxon>
        <taxon>Pseudomonadati</taxon>
        <taxon>Pseudomonadota</taxon>
        <taxon>Gammaproteobacteria</taxon>
        <taxon>Enterobacterales</taxon>
        <taxon>Budviciaceae</taxon>
        <taxon>Budvicia</taxon>
    </lineage>
</organism>
<name>A0A484ZEH5_9GAMM</name>
<dbReference type="GO" id="GO:0009279">
    <property type="term" value="C:cell outer membrane"/>
    <property type="evidence" value="ECO:0007669"/>
    <property type="project" value="TreeGrafter"/>
</dbReference>
<feature type="domain" description="LysM" evidence="1">
    <location>
        <begin position="46"/>
        <end position="94"/>
    </location>
</feature>
<dbReference type="AlphaFoldDB" id="A0A484ZEH5"/>
<dbReference type="PANTHER" id="PTHR39576">
    <property type="entry name" value="ATTACHING AND EFFACING PROTEIN HOMOLOG-RELATED-RELATED"/>
    <property type="match status" value="1"/>
</dbReference>
<protein>
    <submittedName>
        <fullName evidence="2">LysM domain</fullName>
    </submittedName>
</protein>
<dbReference type="PROSITE" id="PS51782">
    <property type="entry name" value="LYSM"/>
    <property type="match status" value="1"/>
</dbReference>
<sequence length="125" mass="13765">MKLRVGAVWMSIGLQLLLPLNLYFSPAIAKVLSSSVMAPSKISDTVPYILKTGESVDSIAKINNLTLDELTQLNQFRSFSKPFKSLSVGDEIDIPRRISLPLMGSGNEVSDTIPPSLRKNFWLGE</sequence>
<dbReference type="InterPro" id="IPR051715">
    <property type="entry name" value="Intimin-Invasin_domain"/>
</dbReference>
<gene>
    <name evidence="2" type="ORF">NCTC12282_01847</name>
</gene>
<evidence type="ECO:0000313" key="2">
    <source>
        <dbReference type="EMBL" id="VFS46917.1"/>
    </source>
</evidence>
<evidence type="ECO:0000313" key="3">
    <source>
        <dbReference type="Proteomes" id="UP000373449"/>
    </source>
</evidence>
<dbReference type="Proteomes" id="UP000373449">
    <property type="component" value="Unassembled WGS sequence"/>
</dbReference>